<feature type="non-terminal residue" evidence="3">
    <location>
        <position position="1"/>
    </location>
</feature>
<dbReference type="Proteomes" id="UP001328107">
    <property type="component" value="Unassembled WGS sequence"/>
</dbReference>
<keyword evidence="4" id="KW-1185">Reference proteome</keyword>
<accession>A0AAN5CB77</accession>
<proteinExistence type="predicted"/>
<organism evidence="3 4">
    <name type="scientific">Pristionchus mayeri</name>
    <dbReference type="NCBI Taxonomy" id="1317129"/>
    <lineage>
        <taxon>Eukaryota</taxon>
        <taxon>Metazoa</taxon>
        <taxon>Ecdysozoa</taxon>
        <taxon>Nematoda</taxon>
        <taxon>Chromadorea</taxon>
        <taxon>Rhabditida</taxon>
        <taxon>Rhabditina</taxon>
        <taxon>Diplogasteromorpha</taxon>
        <taxon>Diplogasteroidea</taxon>
        <taxon>Neodiplogasteridae</taxon>
        <taxon>Pristionchus</taxon>
    </lineage>
</organism>
<evidence type="ECO:0000313" key="4">
    <source>
        <dbReference type="Proteomes" id="UP001328107"/>
    </source>
</evidence>
<feature type="compositionally biased region" description="Polar residues" evidence="1">
    <location>
        <begin position="222"/>
        <end position="239"/>
    </location>
</feature>
<evidence type="ECO:0000259" key="2">
    <source>
        <dbReference type="SMART" id="SM00355"/>
    </source>
</evidence>
<dbReference type="AlphaFoldDB" id="A0AAN5CB77"/>
<name>A0AAN5CB77_9BILA</name>
<feature type="region of interest" description="Disordered" evidence="1">
    <location>
        <begin position="219"/>
        <end position="260"/>
    </location>
</feature>
<reference evidence="4" key="1">
    <citation type="submission" date="2022-10" db="EMBL/GenBank/DDBJ databases">
        <title>Genome assembly of Pristionchus species.</title>
        <authorList>
            <person name="Yoshida K."/>
            <person name="Sommer R.J."/>
        </authorList>
    </citation>
    <scope>NUCLEOTIDE SEQUENCE [LARGE SCALE GENOMIC DNA]</scope>
    <source>
        <strain evidence="4">RS5460</strain>
    </source>
</reference>
<protein>
    <recommendedName>
        <fullName evidence="2">C2H2-type domain-containing protein</fullName>
    </recommendedName>
</protein>
<feature type="domain" description="C2H2-type" evidence="2">
    <location>
        <begin position="341"/>
        <end position="366"/>
    </location>
</feature>
<evidence type="ECO:0000313" key="3">
    <source>
        <dbReference type="EMBL" id="GMR37670.1"/>
    </source>
</evidence>
<dbReference type="SMART" id="SM00355">
    <property type="entry name" value="ZnF_C2H2"/>
    <property type="match status" value="2"/>
</dbReference>
<dbReference type="InterPro" id="IPR013087">
    <property type="entry name" value="Znf_C2H2_type"/>
</dbReference>
<evidence type="ECO:0000256" key="1">
    <source>
        <dbReference type="SAM" id="MobiDB-lite"/>
    </source>
</evidence>
<feature type="region of interest" description="Disordered" evidence="1">
    <location>
        <begin position="127"/>
        <end position="146"/>
    </location>
</feature>
<sequence>HTKQSFEGMAQLDPPLTIVKEWQRKSFEFNNQSKDRLLSLITKTFETMSDVLSADSDRELILCSLLSLDSQRSITIKFENNHADVLRTLMFGLIQSLQVTLFELTEKSPDGKPPSHSNVDQCTQTENNAEEFSGSDNCPSTSSSFEPEYNQVPLFAITIPKEEEQDDALFNDANNFLIHDNMQFKDEELTNSSPVNQVNPSPSEVDDLDDDILWDEEYQPEEQGTSQQTNISSQSGVNNTRKRKYAESNRKTKTPKQSSTKMNCPIPDCKYFAYSVTNLLAHLRYKHDTTLRLANAILKCDCGETCISEVHSKRCKIANFEVVKVNDGPIRRLSDIKTASVRCIVDGCERILKSPFNYGSHLQRTHSTSLKMEGYYILCECGTRIGSVNVAAKHHCEMEDFTVRKLSEE</sequence>
<comment type="caution">
    <text evidence="3">The sequence shown here is derived from an EMBL/GenBank/DDBJ whole genome shotgun (WGS) entry which is preliminary data.</text>
</comment>
<feature type="compositionally biased region" description="Polar residues" evidence="1">
    <location>
        <begin position="134"/>
        <end position="145"/>
    </location>
</feature>
<feature type="domain" description="C2H2-type" evidence="2">
    <location>
        <begin position="262"/>
        <end position="287"/>
    </location>
</feature>
<gene>
    <name evidence="3" type="ORF">PMAYCL1PPCAC_07865</name>
</gene>
<dbReference type="EMBL" id="BTRK01000002">
    <property type="protein sequence ID" value="GMR37670.1"/>
    <property type="molecule type" value="Genomic_DNA"/>
</dbReference>